<gene>
    <name evidence="1" type="ORF">GCM10025881_34400</name>
</gene>
<dbReference type="Proteomes" id="UP001157034">
    <property type="component" value="Unassembled WGS sequence"/>
</dbReference>
<sequence length="44" mass="4708">MLNTLVAIGLPAEYDTDPVAHELLDQCAPNKAAMIAKLSKKQLA</sequence>
<keyword evidence="2" id="KW-1185">Reference proteome</keyword>
<comment type="caution">
    <text evidence="1">The sequence shown here is derived from an EMBL/GenBank/DDBJ whole genome shotgun (WGS) entry which is preliminary data.</text>
</comment>
<evidence type="ECO:0000313" key="1">
    <source>
        <dbReference type="EMBL" id="GMA96616.1"/>
    </source>
</evidence>
<name>A0ABQ6KA92_9MICO</name>
<organism evidence="1 2">
    <name type="scientific">Pseudolysinimonas kribbensis</name>
    <dbReference type="NCBI Taxonomy" id="433641"/>
    <lineage>
        <taxon>Bacteria</taxon>
        <taxon>Bacillati</taxon>
        <taxon>Actinomycetota</taxon>
        <taxon>Actinomycetes</taxon>
        <taxon>Micrococcales</taxon>
        <taxon>Microbacteriaceae</taxon>
        <taxon>Pseudolysinimonas</taxon>
    </lineage>
</organism>
<accession>A0ABQ6KA92</accession>
<reference evidence="2" key="1">
    <citation type="journal article" date="2019" name="Int. J. Syst. Evol. Microbiol.">
        <title>The Global Catalogue of Microorganisms (GCM) 10K type strain sequencing project: providing services to taxonomists for standard genome sequencing and annotation.</title>
        <authorList>
            <consortium name="The Broad Institute Genomics Platform"/>
            <consortium name="The Broad Institute Genome Sequencing Center for Infectious Disease"/>
            <person name="Wu L."/>
            <person name="Ma J."/>
        </authorList>
    </citation>
    <scope>NUCLEOTIDE SEQUENCE [LARGE SCALE GENOMIC DNA]</scope>
    <source>
        <strain evidence="2">NBRC 108894</strain>
    </source>
</reference>
<proteinExistence type="predicted"/>
<evidence type="ECO:0000313" key="2">
    <source>
        <dbReference type="Proteomes" id="UP001157034"/>
    </source>
</evidence>
<dbReference type="EMBL" id="BSVB01000001">
    <property type="protein sequence ID" value="GMA96616.1"/>
    <property type="molecule type" value="Genomic_DNA"/>
</dbReference>
<protein>
    <submittedName>
        <fullName evidence="1">Uncharacterized protein</fullName>
    </submittedName>
</protein>